<dbReference type="GO" id="GO:0005737">
    <property type="term" value="C:cytoplasm"/>
    <property type="evidence" value="ECO:0007669"/>
    <property type="project" value="InterPro"/>
</dbReference>
<evidence type="ECO:0000256" key="1">
    <source>
        <dbReference type="ARBA" id="ARBA00022598"/>
    </source>
</evidence>
<dbReference type="Proteomes" id="UP000605805">
    <property type="component" value="Unassembled WGS sequence"/>
</dbReference>
<reference evidence="7" key="1">
    <citation type="journal article" date="2020" name="ISME J.">
        <title>Gammaproteobacteria mediating utilization of methyl-, sulfur- and petroleum organic compounds in deep ocean hydrothermal plumes.</title>
        <authorList>
            <person name="Zhou Z."/>
            <person name="Liu Y."/>
            <person name="Pan J."/>
            <person name="Cron B.R."/>
            <person name="Toner B.M."/>
            <person name="Anantharaman K."/>
            <person name="Breier J.A."/>
            <person name="Dick G.J."/>
            <person name="Li M."/>
        </authorList>
    </citation>
    <scope>NUCLEOTIDE SEQUENCE</scope>
    <source>
        <strain evidence="7">SZUA-1435</strain>
    </source>
</reference>
<feature type="domain" description="DUF4443" evidence="5">
    <location>
        <begin position="127"/>
        <end position="205"/>
    </location>
</feature>
<dbReference type="GO" id="GO:0006412">
    <property type="term" value="P:translation"/>
    <property type="evidence" value="ECO:0007669"/>
    <property type="project" value="UniProtKB-KW"/>
</dbReference>
<accession>A0A832YZX8</accession>
<dbReference type="InterPro" id="IPR004115">
    <property type="entry name" value="GAD-like_sf"/>
</dbReference>
<evidence type="ECO:0000256" key="3">
    <source>
        <dbReference type="ARBA" id="ARBA00022840"/>
    </source>
</evidence>
<keyword evidence="2" id="KW-0547">Nucleotide-binding</keyword>
<dbReference type="Gene3D" id="1.10.10.10">
    <property type="entry name" value="Winged helix-like DNA-binding domain superfamily/Winged helix DNA-binding domain"/>
    <property type="match status" value="1"/>
</dbReference>
<dbReference type="AlphaFoldDB" id="A0A832YZX8"/>
<evidence type="ECO:0000256" key="2">
    <source>
        <dbReference type="ARBA" id="ARBA00022741"/>
    </source>
</evidence>
<dbReference type="EMBL" id="DQTV01000124">
    <property type="protein sequence ID" value="HIP57642.1"/>
    <property type="molecule type" value="Genomic_DNA"/>
</dbReference>
<dbReference type="SUPFAM" id="SSF55261">
    <property type="entry name" value="GAD domain-like"/>
    <property type="match status" value="1"/>
</dbReference>
<dbReference type="GO" id="GO:0004812">
    <property type="term" value="F:aminoacyl-tRNA ligase activity"/>
    <property type="evidence" value="ECO:0007669"/>
    <property type="project" value="InterPro"/>
</dbReference>
<dbReference type="InterPro" id="IPR029349">
    <property type="entry name" value="DUF4443"/>
</dbReference>
<keyword evidence="3" id="KW-0067">ATP-binding</keyword>
<dbReference type="InterPro" id="IPR054039">
    <property type="entry name" value="PH0730-like_N"/>
</dbReference>
<evidence type="ECO:0000313" key="7">
    <source>
        <dbReference type="EMBL" id="HIP57642.1"/>
    </source>
</evidence>
<dbReference type="GO" id="GO:0005524">
    <property type="term" value="F:ATP binding"/>
    <property type="evidence" value="ECO:0007669"/>
    <property type="project" value="UniProtKB-KW"/>
</dbReference>
<organism evidence="7 8">
    <name type="scientific">Ignisphaera aggregans</name>
    <dbReference type="NCBI Taxonomy" id="334771"/>
    <lineage>
        <taxon>Archaea</taxon>
        <taxon>Thermoproteota</taxon>
        <taxon>Thermoprotei</taxon>
        <taxon>Desulfurococcales</taxon>
        <taxon>Desulfurococcaceae</taxon>
        <taxon>Ignisphaera</taxon>
    </lineage>
</organism>
<comment type="caution">
    <text evidence="7">The sequence shown here is derived from an EMBL/GenBank/DDBJ whole genome shotgun (WGS) entry which is preliminary data.</text>
</comment>
<evidence type="ECO:0000259" key="5">
    <source>
        <dbReference type="Pfam" id="PF14544"/>
    </source>
</evidence>
<evidence type="ECO:0000256" key="4">
    <source>
        <dbReference type="ARBA" id="ARBA00022917"/>
    </source>
</evidence>
<dbReference type="SUPFAM" id="SSF46785">
    <property type="entry name" value="Winged helix' DNA-binding domain"/>
    <property type="match status" value="1"/>
</dbReference>
<protein>
    <submittedName>
        <fullName evidence="7">DUF4443 domain-containing protein</fullName>
    </submittedName>
</protein>
<evidence type="ECO:0000313" key="8">
    <source>
        <dbReference type="Proteomes" id="UP000605805"/>
    </source>
</evidence>
<keyword evidence="1" id="KW-0436">Ligase</keyword>
<dbReference type="Pfam" id="PF14544">
    <property type="entry name" value="DUF4443"/>
    <property type="match status" value="1"/>
</dbReference>
<feature type="domain" description="PH0730-like N-terminal" evidence="6">
    <location>
        <begin position="39"/>
        <end position="86"/>
    </location>
</feature>
<dbReference type="Gene3D" id="3.30.1360.30">
    <property type="entry name" value="GAD-like domain"/>
    <property type="match status" value="1"/>
</dbReference>
<name>A0A832YZX8_9CREN</name>
<dbReference type="InterPro" id="IPR036388">
    <property type="entry name" value="WH-like_DNA-bd_sf"/>
</dbReference>
<sequence length="219" mass="24529">MQLRDAVNVFRKLVEARGHVKPMYSEYHVLKALLVIERREPIGRHALSRELRLGIASTRTLLRRLREVGIVGVDPVAGCFLTEYGREIVSSIRKMVKRIERVSQHIGQDLALDTEAYAALIAPQLVENYSVIELRDLFVRCGASAALVIRVRNGIAALLPDYVANEYSLKSLQIIRKALSADEGDYIVVTYASTEPQAEEALYKGLTTLLLRYWSSGGC</sequence>
<evidence type="ECO:0000259" key="6">
    <source>
        <dbReference type="Pfam" id="PF22167"/>
    </source>
</evidence>
<dbReference type="Pfam" id="PF22167">
    <property type="entry name" value="PH0730-like_N"/>
    <property type="match status" value="1"/>
</dbReference>
<gene>
    <name evidence="7" type="ORF">EYH02_06250</name>
</gene>
<dbReference type="InterPro" id="IPR036390">
    <property type="entry name" value="WH_DNA-bd_sf"/>
</dbReference>
<proteinExistence type="predicted"/>
<keyword evidence="4" id="KW-0648">Protein biosynthesis</keyword>